<sequence>MVRAGSAGVYASKWREEGIIGIGWDFGGADISAMTRAQLSEAYAKAHPSRDAFAARHPARQAHHFAHDLTVGSTVVTYDPGSRHYYIGQVSGPCENALDDEGTTYTRRVQWSAEAPRDLLTKASRNSLGSLTTLFTISGEVMADLARASGARDPEPADGEVDDTTDEEARSASYDDGIERIKDRVLALGWEQVEQLTAGLLRAMGYFARVTAKGPDGGRDVEASPDALGLESPHIVAEVKHRKDPIGAPAIRSFIGGLRSGDRGLYVSTGGFSKDAVREAERANYPIRLIDLDDFVRLYIEVYDRADEEARAILPLIRIWWPA</sequence>
<keyword evidence="3" id="KW-0540">Nuclease</keyword>
<dbReference type="InterPro" id="IPR007560">
    <property type="entry name" value="Restrct_endonuc_IV_Mrr"/>
</dbReference>
<dbReference type="REBASE" id="162004">
    <property type="entry name" value="AhoHKU8MrrP"/>
</dbReference>
<dbReference type="InterPro" id="IPR011856">
    <property type="entry name" value="tRNA_endonuc-like_dom_sf"/>
</dbReference>
<dbReference type="PANTHER" id="PTHR30015">
    <property type="entry name" value="MRR RESTRICTION SYSTEM PROTEIN"/>
    <property type="match status" value="1"/>
</dbReference>
<dbReference type="Gene3D" id="3.40.1350.10">
    <property type="match status" value="1"/>
</dbReference>
<dbReference type="PANTHER" id="PTHR30015:SF7">
    <property type="entry name" value="TYPE IV METHYL-DIRECTED RESTRICTION ENZYME ECOKMRR"/>
    <property type="match status" value="1"/>
</dbReference>
<dbReference type="GO" id="GO:0009307">
    <property type="term" value="P:DNA restriction-modification system"/>
    <property type="evidence" value="ECO:0007669"/>
    <property type="project" value="InterPro"/>
</dbReference>
<feature type="region of interest" description="Disordered" evidence="1">
    <location>
        <begin position="148"/>
        <end position="174"/>
    </location>
</feature>
<dbReference type="GO" id="GO:0043590">
    <property type="term" value="C:bacterial nucleoid"/>
    <property type="evidence" value="ECO:0007669"/>
    <property type="project" value="TreeGrafter"/>
</dbReference>
<gene>
    <name evidence="3" type="ORF">BH719_00090</name>
</gene>
<organism evidence="3 4">
    <name type="scientific">Pauljensenia hongkongensis</name>
    <dbReference type="NCBI Taxonomy" id="178339"/>
    <lineage>
        <taxon>Bacteria</taxon>
        <taxon>Bacillati</taxon>
        <taxon>Actinomycetota</taxon>
        <taxon>Actinomycetes</taxon>
        <taxon>Actinomycetales</taxon>
        <taxon>Actinomycetaceae</taxon>
        <taxon>Pauljensenia</taxon>
    </lineage>
</organism>
<dbReference type="SUPFAM" id="SSF52980">
    <property type="entry name" value="Restriction endonuclease-like"/>
    <property type="match status" value="1"/>
</dbReference>
<evidence type="ECO:0000313" key="4">
    <source>
        <dbReference type="Proteomes" id="UP000095214"/>
    </source>
</evidence>
<reference evidence="3 4" key="1">
    <citation type="submission" date="2016-09" db="EMBL/GenBank/DDBJ databases">
        <title>Complete genome sequence of Actinomyces hongkongensis HKU8.</title>
        <authorList>
            <person name="Gao Y.-X."/>
            <person name="Zhou Y.-Y."/>
            <person name="Xie Y."/>
            <person name="Wang M."/>
            <person name="Wang S.-J."/>
            <person name="Shen S.-G."/>
        </authorList>
    </citation>
    <scope>NUCLEOTIDE SEQUENCE [LARGE SCALE GENOMIC DNA]</scope>
    <source>
        <strain evidence="3 4">HKU8</strain>
    </source>
</reference>
<accession>A0A1D8B030</accession>
<dbReference type="InterPro" id="IPR011335">
    <property type="entry name" value="Restrct_endonuc-II-like"/>
</dbReference>
<feature type="domain" description="Restriction endonuclease type IV Mrr" evidence="2">
    <location>
        <begin position="187"/>
        <end position="298"/>
    </location>
</feature>
<dbReference type="KEGG" id="phon:BH719_00090"/>
<evidence type="ECO:0000256" key="1">
    <source>
        <dbReference type="SAM" id="MobiDB-lite"/>
    </source>
</evidence>
<dbReference type="PIRSF" id="PIRSF031853">
    <property type="entry name" value="UPC031853"/>
    <property type="match status" value="1"/>
</dbReference>
<dbReference type="EMBL" id="CP017298">
    <property type="protein sequence ID" value="AOS46495.1"/>
    <property type="molecule type" value="Genomic_DNA"/>
</dbReference>
<name>A0A1D8B030_9ACTO</name>
<proteinExistence type="predicted"/>
<protein>
    <submittedName>
        <fullName evidence="3">Restriction endonuclease</fullName>
    </submittedName>
</protein>
<keyword evidence="4" id="KW-1185">Reference proteome</keyword>
<dbReference type="GO" id="GO:0003677">
    <property type="term" value="F:DNA binding"/>
    <property type="evidence" value="ECO:0007669"/>
    <property type="project" value="InterPro"/>
</dbReference>
<keyword evidence="3" id="KW-0255">Endonuclease</keyword>
<feature type="compositionally biased region" description="Acidic residues" evidence="1">
    <location>
        <begin position="156"/>
        <end position="166"/>
    </location>
</feature>
<dbReference type="AlphaFoldDB" id="A0A1D8B030"/>
<dbReference type="OrthoDB" id="9781481at2"/>
<dbReference type="InterPro" id="IPR016984">
    <property type="entry name" value="UCP031853"/>
</dbReference>
<dbReference type="STRING" id="178339.BH719_00090"/>
<dbReference type="Pfam" id="PF04471">
    <property type="entry name" value="Mrr_cat"/>
    <property type="match status" value="1"/>
</dbReference>
<dbReference type="InterPro" id="IPR052906">
    <property type="entry name" value="Type_IV_Methyl-Rstrct_Enzyme"/>
</dbReference>
<dbReference type="GO" id="GO:0015666">
    <property type="term" value="F:restriction endodeoxyribonuclease activity"/>
    <property type="evidence" value="ECO:0007669"/>
    <property type="project" value="TreeGrafter"/>
</dbReference>
<evidence type="ECO:0000259" key="2">
    <source>
        <dbReference type="Pfam" id="PF04471"/>
    </source>
</evidence>
<dbReference type="Proteomes" id="UP000095214">
    <property type="component" value="Chromosome"/>
</dbReference>
<keyword evidence="3" id="KW-0378">Hydrolase</keyword>
<evidence type="ECO:0000313" key="3">
    <source>
        <dbReference type="EMBL" id="AOS46495.1"/>
    </source>
</evidence>